<proteinExistence type="predicted"/>
<keyword evidence="2" id="KW-1185">Reference proteome</keyword>
<dbReference type="EMBL" id="BAAAYG010000018">
    <property type="protein sequence ID" value="GAA3288468.1"/>
    <property type="molecule type" value="Genomic_DNA"/>
</dbReference>
<reference evidence="2" key="1">
    <citation type="journal article" date="2019" name="Int. J. Syst. Evol. Microbiol.">
        <title>The Global Catalogue of Microorganisms (GCM) 10K type strain sequencing project: providing services to taxonomists for standard genome sequencing and annotation.</title>
        <authorList>
            <consortium name="The Broad Institute Genomics Platform"/>
            <consortium name="The Broad Institute Genome Sequencing Center for Infectious Disease"/>
            <person name="Wu L."/>
            <person name="Ma J."/>
        </authorList>
    </citation>
    <scope>NUCLEOTIDE SEQUENCE [LARGE SCALE GENOMIC DNA]</scope>
    <source>
        <strain evidence="2">JCM 11483</strain>
    </source>
</reference>
<dbReference type="Pfam" id="PF13328">
    <property type="entry name" value="HD_4"/>
    <property type="match status" value="1"/>
</dbReference>
<dbReference type="InterPro" id="IPR052194">
    <property type="entry name" value="MESH1"/>
</dbReference>
<dbReference type="PANTHER" id="PTHR46246:SF1">
    <property type="entry name" value="GUANOSINE-3',5'-BIS(DIPHOSPHATE) 3'-PYROPHOSPHOHYDROLASE MESH1"/>
    <property type="match status" value="1"/>
</dbReference>
<accession>A0ABP6RJ47</accession>
<comment type="caution">
    <text evidence="1">The sequence shown here is derived from an EMBL/GenBank/DDBJ whole genome shotgun (WGS) entry which is preliminary data.</text>
</comment>
<dbReference type="PANTHER" id="PTHR46246">
    <property type="entry name" value="GUANOSINE-3',5'-BIS(DIPHOSPHATE) 3'-PYROPHOSPHOHYDROLASE MESH1"/>
    <property type="match status" value="1"/>
</dbReference>
<evidence type="ECO:0000313" key="2">
    <source>
        <dbReference type="Proteomes" id="UP001501736"/>
    </source>
</evidence>
<name>A0ABP6RJ47_9MICC</name>
<gene>
    <name evidence="1" type="ORF">GCM10020260_27090</name>
</gene>
<evidence type="ECO:0000313" key="1">
    <source>
        <dbReference type="EMBL" id="GAA3288468.1"/>
    </source>
</evidence>
<dbReference type="RefSeq" id="WP_344722328.1">
    <property type="nucleotide sequence ID" value="NZ_BAAAYG010000018.1"/>
</dbReference>
<organism evidence="1 2">
    <name type="scientific">Nesterenkonia halobia</name>
    <dbReference type="NCBI Taxonomy" id="37922"/>
    <lineage>
        <taxon>Bacteria</taxon>
        <taxon>Bacillati</taxon>
        <taxon>Actinomycetota</taxon>
        <taxon>Actinomycetes</taxon>
        <taxon>Micrococcales</taxon>
        <taxon>Micrococcaceae</taxon>
        <taxon>Nesterenkonia</taxon>
    </lineage>
</organism>
<dbReference type="Gene3D" id="1.10.3210.10">
    <property type="entry name" value="Hypothetical protein af1432"/>
    <property type="match status" value="1"/>
</dbReference>
<sequence length="167" mass="17434">MSAEHPAAPQIPEPTAVVGPASRLAAEIAAQAHAGQADKAGVDYIQHPARVARRLAAAGEDDAVVAAGWLHDTVEDTGETPASLRAAGVDGRTAAIVERLTRGDADGYEDYLRRAAADAGALAVKRADLADNADPERLAALDPELAARLREKYRRAAEVLDEVARDG</sequence>
<dbReference type="Proteomes" id="UP001501736">
    <property type="component" value="Unassembled WGS sequence"/>
</dbReference>
<protein>
    <submittedName>
        <fullName evidence="1">HD domain-containing protein</fullName>
    </submittedName>
</protein>
<dbReference type="SUPFAM" id="SSF109604">
    <property type="entry name" value="HD-domain/PDEase-like"/>
    <property type="match status" value="1"/>
</dbReference>